<reference evidence="3" key="1">
    <citation type="submission" date="2023-02" db="EMBL/GenBank/DDBJ databases">
        <title>Kitasatospora phosalacinea NBRC 14627.</title>
        <authorList>
            <person name="Ichikawa N."/>
            <person name="Sato H."/>
            <person name="Tonouchi N."/>
        </authorList>
    </citation>
    <scope>NUCLEOTIDE SEQUENCE</scope>
    <source>
        <strain evidence="3">NBRC 14627</strain>
    </source>
</reference>
<feature type="region of interest" description="Disordered" evidence="1">
    <location>
        <begin position="1"/>
        <end position="21"/>
    </location>
</feature>
<evidence type="ECO:0000256" key="2">
    <source>
        <dbReference type="SAM" id="Phobius"/>
    </source>
</evidence>
<evidence type="ECO:0000256" key="1">
    <source>
        <dbReference type="SAM" id="MobiDB-lite"/>
    </source>
</evidence>
<comment type="caution">
    <text evidence="3">The sequence shown here is derived from an EMBL/GenBank/DDBJ whole genome shotgun (WGS) entry which is preliminary data.</text>
</comment>
<feature type="region of interest" description="Disordered" evidence="1">
    <location>
        <begin position="309"/>
        <end position="343"/>
    </location>
</feature>
<organism evidence="3 4">
    <name type="scientific">Kitasatospora phosalacinea</name>
    <dbReference type="NCBI Taxonomy" id="2065"/>
    <lineage>
        <taxon>Bacteria</taxon>
        <taxon>Bacillati</taxon>
        <taxon>Actinomycetota</taxon>
        <taxon>Actinomycetes</taxon>
        <taxon>Kitasatosporales</taxon>
        <taxon>Streptomycetaceae</taxon>
        <taxon>Kitasatospora</taxon>
    </lineage>
</organism>
<dbReference type="RefSeq" id="WP_285740857.1">
    <property type="nucleotide sequence ID" value="NZ_BSSA01000054.1"/>
</dbReference>
<dbReference type="Proteomes" id="UP001165041">
    <property type="component" value="Unassembled WGS sequence"/>
</dbReference>
<name>A0A9W6QIA2_9ACTN</name>
<sequence length="343" mass="37467">MATATEPTTRTPRPQDQLPPTQTRWMAGARHTSAALTHWAGGHTIGAEELTRRIVKARLEAHKLAGAQHTRQAQIAHNKATKLHRRAQQNGGLVAADQSALVAAERDAAYHDSAFKALGEFEVPELDPGQIRHRRHRTAVARCFLLALPVNGILAASWYWSGTVFLVATTAALLFPLVRGDRPFDLTIRPVPAALLAATPMVEATTTAASDEEEEDQAVPADADRWREELLLYVEHSVSVAHLDGRKGVHTVDLLVGLQAQGRYLGVDRADFPERLRAAGIPVRNSNIKGTPGLAVRYDELHQALKRFPRLPPNLATDYTEDEEEEPGESPSPNPSPGLTKAQ</sequence>
<protein>
    <submittedName>
        <fullName evidence="3">Uncharacterized protein</fullName>
    </submittedName>
</protein>
<proteinExistence type="predicted"/>
<keyword evidence="2" id="KW-0472">Membrane</keyword>
<feature type="compositionally biased region" description="Acidic residues" evidence="1">
    <location>
        <begin position="319"/>
        <end position="328"/>
    </location>
</feature>
<keyword evidence="2" id="KW-0812">Transmembrane</keyword>
<dbReference type="AlphaFoldDB" id="A0A9W6QIA2"/>
<feature type="transmembrane region" description="Helical" evidence="2">
    <location>
        <begin position="139"/>
        <end position="158"/>
    </location>
</feature>
<dbReference type="EMBL" id="BSSA01000054">
    <property type="protein sequence ID" value="GLW75323.1"/>
    <property type="molecule type" value="Genomic_DNA"/>
</dbReference>
<evidence type="ECO:0000313" key="3">
    <source>
        <dbReference type="EMBL" id="GLW75323.1"/>
    </source>
</evidence>
<gene>
    <name evidence="3" type="ORF">Kpho02_76200</name>
</gene>
<evidence type="ECO:0000313" key="4">
    <source>
        <dbReference type="Proteomes" id="UP001165041"/>
    </source>
</evidence>
<keyword evidence="2" id="KW-1133">Transmembrane helix</keyword>
<accession>A0A9W6QIA2</accession>